<keyword evidence="2" id="KW-1185">Reference proteome</keyword>
<gene>
    <name evidence="1" type="ORF">ISF_08635</name>
</gene>
<comment type="caution">
    <text evidence="1">The sequence shown here is derived from an EMBL/GenBank/DDBJ whole genome shotgun (WGS) entry which is preliminary data.</text>
</comment>
<reference evidence="1 2" key="1">
    <citation type="journal article" date="2016" name="Genome Biol. Evol.">
        <title>Divergent and convergent evolution of fungal pathogenicity.</title>
        <authorList>
            <person name="Shang Y."/>
            <person name="Xiao G."/>
            <person name="Zheng P."/>
            <person name="Cen K."/>
            <person name="Zhan S."/>
            <person name="Wang C."/>
        </authorList>
    </citation>
    <scope>NUCLEOTIDE SEQUENCE [LARGE SCALE GENOMIC DNA]</scope>
    <source>
        <strain evidence="1 2">ARSEF 2679</strain>
    </source>
</reference>
<keyword evidence="1" id="KW-0808">Transferase</keyword>
<dbReference type="RefSeq" id="XP_018700564.1">
    <property type="nucleotide sequence ID" value="XM_018852238.1"/>
</dbReference>
<dbReference type="Gene3D" id="1.10.510.10">
    <property type="entry name" value="Transferase(Phosphotransferase) domain 1"/>
    <property type="match status" value="1"/>
</dbReference>
<organism evidence="1 2">
    <name type="scientific">Cordyceps fumosorosea (strain ARSEF 2679)</name>
    <name type="common">Isaria fumosorosea</name>
    <dbReference type="NCBI Taxonomy" id="1081104"/>
    <lineage>
        <taxon>Eukaryota</taxon>
        <taxon>Fungi</taxon>
        <taxon>Dikarya</taxon>
        <taxon>Ascomycota</taxon>
        <taxon>Pezizomycotina</taxon>
        <taxon>Sordariomycetes</taxon>
        <taxon>Hypocreomycetidae</taxon>
        <taxon>Hypocreales</taxon>
        <taxon>Cordycipitaceae</taxon>
        <taxon>Cordyceps</taxon>
    </lineage>
</organism>
<accession>A0A167LYQ2</accession>
<evidence type="ECO:0000313" key="2">
    <source>
        <dbReference type="Proteomes" id="UP000076744"/>
    </source>
</evidence>
<keyword evidence="1" id="KW-0418">Kinase</keyword>
<name>A0A167LYQ2_CORFA</name>
<protein>
    <submittedName>
        <fullName evidence="1">Protein kinase-like domain protein</fullName>
    </submittedName>
</protein>
<dbReference type="InterPro" id="IPR011009">
    <property type="entry name" value="Kinase-like_dom_sf"/>
</dbReference>
<dbReference type="Proteomes" id="UP000076744">
    <property type="component" value="Unassembled WGS sequence"/>
</dbReference>
<dbReference type="STRING" id="1081104.A0A167LYQ2"/>
<sequence>MADTPNYQIRSLVWGDDEDGHNATFKVRRNGTVFSIEIRPSYFINSPDNVQKFLELIQPDENFHGNIDTTKLFDWVMSPFMQLLTDLAPPADDPNETEISHQDRLSPEWYLFHSYFINEKPEPRHIFTCNDRVPGGRAFANKMWLDELEQWTVLYEPADIILSPENLQESIHRRPRRVLIKDGAIVCFYKACHSIVGALGELSNYRAIADSGLYQQGLNTCRVHGVVIDSKYFLAGILLSYIDGTDLPHALGAIHEEPDYPSHQLRRVWMQQLDDGLAALHKAGIVWGDATAENVLIDKDNNAWIINFGGRYTEGWVDEELFGTVEGDLMGLFKIWKLLFPPEAHHENSMADIAEPSH</sequence>
<dbReference type="OrthoDB" id="4062651at2759"/>
<dbReference type="SUPFAM" id="SSF56112">
    <property type="entry name" value="Protein kinase-like (PK-like)"/>
    <property type="match status" value="1"/>
</dbReference>
<proteinExistence type="predicted"/>
<evidence type="ECO:0000313" key="1">
    <source>
        <dbReference type="EMBL" id="OAA53696.1"/>
    </source>
</evidence>
<dbReference type="GeneID" id="30024927"/>
<dbReference type="GO" id="GO:0016301">
    <property type="term" value="F:kinase activity"/>
    <property type="evidence" value="ECO:0007669"/>
    <property type="project" value="UniProtKB-KW"/>
</dbReference>
<dbReference type="EMBL" id="AZHB01000033">
    <property type="protein sequence ID" value="OAA53696.1"/>
    <property type="molecule type" value="Genomic_DNA"/>
</dbReference>
<dbReference type="AlphaFoldDB" id="A0A167LYQ2"/>